<evidence type="ECO:0000256" key="1">
    <source>
        <dbReference type="SAM" id="Coils"/>
    </source>
</evidence>
<dbReference type="Proteomes" id="UP000190951">
    <property type="component" value="Chromosome"/>
</dbReference>
<dbReference type="RefSeq" id="WP_077833486.1">
    <property type="nucleotide sequence ID" value="NZ_CP096983.1"/>
</dbReference>
<dbReference type="InterPro" id="IPR027463">
    <property type="entry name" value="AcrB_DN_DC_subdom"/>
</dbReference>
<dbReference type="Gene3D" id="3.30.70.1430">
    <property type="entry name" value="Multidrug efflux transporter AcrB pore domain"/>
    <property type="match status" value="2"/>
</dbReference>
<feature type="transmembrane region" description="Helical" evidence="3">
    <location>
        <begin position="1135"/>
        <end position="1159"/>
    </location>
</feature>
<gene>
    <name evidence="4" type="primary">mdtC</name>
    <name evidence="4" type="ORF">CROST_006540</name>
</gene>
<feature type="transmembrane region" description="Helical" evidence="3">
    <location>
        <begin position="1030"/>
        <end position="1050"/>
    </location>
</feature>
<feature type="transmembrane region" description="Helical" evidence="3">
    <location>
        <begin position="12"/>
        <end position="30"/>
    </location>
</feature>
<feature type="transmembrane region" description="Helical" evidence="3">
    <location>
        <begin position="1105"/>
        <end position="1123"/>
    </location>
</feature>
<dbReference type="GO" id="GO:0005886">
    <property type="term" value="C:plasma membrane"/>
    <property type="evidence" value="ECO:0007669"/>
    <property type="project" value="TreeGrafter"/>
</dbReference>
<dbReference type="STRING" id="84029.CROST_23380"/>
<dbReference type="PANTHER" id="PTHR32063">
    <property type="match status" value="1"/>
</dbReference>
<feature type="transmembrane region" description="Helical" evidence="3">
    <location>
        <begin position="1004"/>
        <end position="1023"/>
    </location>
</feature>
<dbReference type="AlphaFoldDB" id="A0A1S8L594"/>
<feature type="transmembrane region" description="Helical" evidence="3">
    <location>
        <begin position="488"/>
        <end position="507"/>
    </location>
</feature>
<dbReference type="KEGG" id="crw:CROST_006540"/>
<feature type="compositionally biased region" description="Low complexity" evidence="2">
    <location>
        <begin position="378"/>
        <end position="399"/>
    </location>
</feature>
<feature type="transmembrane region" description="Helical" evidence="3">
    <location>
        <begin position="514"/>
        <end position="536"/>
    </location>
</feature>
<dbReference type="SUPFAM" id="SSF82866">
    <property type="entry name" value="Multidrug efflux transporter AcrB transmembrane domain"/>
    <property type="match status" value="2"/>
</dbReference>
<feature type="transmembrane region" description="Helical" evidence="3">
    <location>
        <begin position="675"/>
        <end position="700"/>
    </location>
</feature>
<reference evidence="4 5" key="1">
    <citation type="submission" date="2022-04" db="EMBL/GenBank/DDBJ databases">
        <title>Genome sequence of C. roseum typestrain.</title>
        <authorList>
            <person name="Poehlein A."/>
            <person name="Schoch T."/>
            <person name="Duerre P."/>
            <person name="Daniel R."/>
        </authorList>
    </citation>
    <scope>NUCLEOTIDE SEQUENCE [LARGE SCALE GENOMIC DNA]</scope>
    <source>
        <strain evidence="4 5">DSM 7320</strain>
    </source>
</reference>
<dbReference type="SUPFAM" id="SSF82693">
    <property type="entry name" value="Multidrug efflux transporter AcrB pore domain, PN1, PN2, PC1 and PC2 subdomains"/>
    <property type="match status" value="3"/>
</dbReference>
<dbReference type="Pfam" id="PF00873">
    <property type="entry name" value="ACR_tran"/>
    <property type="match status" value="2"/>
</dbReference>
<feature type="coiled-coil region" evidence="1">
    <location>
        <begin position="336"/>
        <end position="363"/>
    </location>
</feature>
<dbReference type="PRINTS" id="PR00702">
    <property type="entry name" value="ACRIFLAVINRP"/>
</dbReference>
<protein>
    <submittedName>
        <fullName evidence="4">Multidrug resistance protein MdtC</fullName>
    </submittedName>
</protein>
<dbReference type="Gene3D" id="3.30.70.1320">
    <property type="entry name" value="Multidrug efflux transporter AcrB pore domain like"/>
    <property type="match status" value="2"/>
</dbReference>
<proteinExistence type="predicted"/>
<dbReference type="Gene3D" id="3.30.70.1440">
    <property type="entry name" value="Multidrug efflux transporter AcrB pore domain"/>
    <property type="match status" value="1"/>
</dbReference>
<dbReference type="GO" id="GO:0042910">
    <property type="term" value="F:xenobiotic transmembrane transporter activity"/>
    <property type="evidence" value="ECO:0007669"/>
    <property type="project" value="TreeGrafter"/>
</dbReference>
<evidence type="ECO:0000313" key="4">
    <source>
        <dbReference type="EMBL" id="URZ09946.1"/>
    </source>
</evidence>
<evidence type="ECO:0000256" key="2">
    <source>
        <dbReference type="SAM" id="MobiDB-lite"/>
    </source>
</evidence>
<feature type="transmembrane region" description="Helical" evidence="3">
    <location>
        <begin position="614"/>
        <end position="639"/>
    </location>
</feature>
<feature type="transmembrane region" description="Helical" evidence="3">
    <location>
        <begin position="1056"/>
        <end position="1077"/>
    </location>
</feature>
<name>A0A1S8L594_9CLOT</name>
<keyword evidence="3" id="KW-0812">Transmembrane</keyword>
<dbReference type="SUPFAM" id="SSF82714">
    <property type="entry name" value="Multidrug efflux transporter AcrB TolC docking domain, DN and DC subdomains"/>
    <property type="match status" value="2"/>
</dbReference>
<sequence>MNRLTKFSLKNAFVVFLIIILITVGGLYSAKGINMESMPNINIPVVTAITVYPGASPEQVASDISRPIQKSISGIQGIDNVKTTSNENVSIVIAQFSYSTDMDKAQKNIEDAINKVKLPQTANKTTVSRISMGSAPVMTYSIDSSKNIDELTKIINDKVQPKLGGISGVSSVDVQGTSNDDIYVKVDNNKLKDNGLTLSDVKTAIQGNNISIPAGSVNVGDSTLPIKMTKKLYTTADIEAMPIAVLPNQTKVIGNAFQQVQGGMNQLGQAVGQLGQSVGQIGQAVGQMGQGMGQMGQMLGGNTQAIAILSQMQKAQAQIISEEATLSNQASSPQDKAKAQATIAAAQGMLKQAQDQLDKVMSAQIESSKALANTSGKTSTSNASVSKPSNSSGAGSSSSVSTDAQIKVIYLKDVATVTRGNSDKAYFVRSNTKNSIVLNVYKTDDGNTVNVAKNIASAVSELQKSNSDLKFNLINDSSKYVKSSVNGMVREGVLGALFAIIVIALFLRNIKATIIAVVSIPLSILITLILIPRFGITLNIMSLSGMAVAVGRIVDDSIVVIENIHRRILKDDVPKGEVIQVAADEVSSAITSSTVTTVAVFLPLAMISGIVGKVFVPFAVTVVVCILASLLVAVTVVPVMSRLMILNEKPKPEKGEGAVIGVYKKVLNYALSHRAAVLAASIVLFAVSLFLIKGVGIQFLPSSSSNVLNAKITTAPGTSAQKTSEEALKFEKYLADRSDVKTVVSSVGDNSSSSSSAMSLQGSNSGAVTIVLRDGSNNDKAADEIIKKASEMSNKNTKITVSVQSFIEGIKDNVEIVVNGNNIKDITAAANKATEELKGVKELSNVTNTLSSKKPEISVEIDSAKAANQGLSPIMAAGMVQGIMNYNNVTTVQSGKNDINVYLGYDTKDINSLDKVKAIQLQGASGSFNLSDIANVSIADGPVSINELDGNQYASITADIKTKDTQAASDNAMKKIKSIKGIPNGVTFTQNGSAKSISDSFTQMAMAMVVAVFMVYIVMVLAFGEPKAPFAILFSLPFAAIGAVLALFVTRQPLGIPGLIGMLMLIGIVVTNAIVLLDRVQSNRKKGMLVREALIEAGSIRMRPIFMTAIATVMALIPLAAGFSEGSVISQGLGIVVIGGLVISTILTLIIVPVMYSILERD</sequence>
<dbReference type="PANTHER" id="PTHR32063:SF0">
    <property type="entry name" value="SWARMING MOTILITY PROTEIN SWRC"/>
    <property type="match status" value="1"/>
</dbReference>
<evidence type="ECO:0000313" key="5">
    <source>
        <dbReference type="Proteomes" id="UP000190951"/>
    </source>
</evidence>
<organism evidence="4 5">
    <name type="scientific">Clostridium felsineum</name>
    <dbReference type="NCBI Taxonomy" id="36839"/>
    <lineage>
        <taxon>Bacteria</taxon>
        <taxon>Bacillati</taxon>
        <taxon>Bacillota</taxon>
        <taxon>Clostridia</taxon>
        <taxon>Eubacteriales</taxon>
        <taxon>Clostridiaceae</taxon>
        <taxon>Clostridium</taxon>
    </lineage>
</organism>
<dbReference type="EMBL" id="CP096983">
    <property type="protein sequence ID" value="URZ09946.1"/>
    <property type="molecule type" value="Genomic_DNA"/>
</dbReference>
<keyword evidence="3" id="KW-1133">Transmembrane helix</keyword>
<keyword evidence="1" id="KW-0175">Coiled coil</keyword>
<keyword evidence="3" id="KW-0472">Membrane</keyword>
<feature type="region of interest" description="Disordered" evidence="2">
    <location>
        <begin position="371"/>
        <end position="399"/>
    </location>
</feature>
<dbReference type="Gene3D" id="1.20.1640.10">
    <property type="entry name" value="Multidrug efflux transporter AcrB transmembrane domain"/>
    <property type="match status" value="3"/>
</dbReference>
<dbReference type="Gene3D" id="3.30.2090.10">
    <property type="entry name" value="Multidrug efflux transporter AcrB TolC docking domain, DN and DC subdomains"/>
    <property type="match status" value="3"/>
</dbReference>
<evidence type="ECO:0000256" key="3">
    <source>
        <dbReference type="SAM" id="Phobius"/>
    </source>
</evidence>
<dbReference type="InterPro" id="IPR001036">
    <property type="entry name" value="Acrflvin-R"/>
</dbReference>
<accession>A0A1S8L594</accession>
<keyword evidence="5" id="KW-1185">Reference proteome</keyword>